<gene>
    <name evidence="3" type="ORF">CVT25_015342</name>
</gene>
<dbReference type="EMBL" id="NHYD01003433">
    <property type="protein sequence ID" value="PPQ77848.1"/>
    <property type="molecule type" value="Genomic_DNA"/>
</dbReference>
<feature type="coiled-coil region" evidence="1">
    <location>
        <begin position="40"/>
        <end position="141"/>
    </location>
</feature>
<keyword evidence="1" id="KW-0175">Coiled coil</keyword>
<evidence type="ECO:0000256" key="2">
    <source>
        <dbReference type="SAM" id="MobiDB-lite"/>
    </source>
</evidence>
<comment type="caution">
    <text evidence="3">The sequence shown here is derived from an EMBL/GenBank/DDBJ whole genome shotgun (WGS) entry which is preliminary data.</text>
</comment>
<keyword evidence="4" id="KW-1185">Reference proteome</keyword>
<evidence type="ECO:0000313" key="4">
    <source>
        <dbReference type="Proteomes" id="UP000283269"/>
    </source>
</evidence>
<feature type="region of interest" description="Disordered" evidence="2">
    <location>
        <begin position="1"/>
        <end position="28"/>
    </location>
</feature>
<protein>
    <submittedName>
        <fullName evidence="3">Uncharacterized protein</fullName>
    </submittedName>
</protein>
<feature type="compositionally biased region" description="Low complexity" evidence="2">
    <location>
        <begin position="13"/>
        <end position="27"/>
    </location>
</feature>
<evidence type="ECO:0000256" key="1">
    <source>
        <dbReference type="SAM" id="Coils"/>
    </source>
</evidence>
<reference evidence="3 4" key="1">
    <citation type="journal article" date="2018" name="Evol. Lett.">
        <title>Horizontal gene cluster transfer increased hallucinogenic mushroom diversity.</title>
        <authorList>
            <person name="Reynolds H.T."/>
            <person name="Vijayakumar V."/>
            <person name="Gluck-Thaler E."/>
            <person name="Korotkin H.B."/>
            <person name="Matheny P.B."/>
            <person name="Slot J.C."/>
        </authorList>
    </citation>
    <scope>NUCLEOTIDE SEQUENCE [LARGE SCALE GENOMIC DNA]</scope>
    <source>
        <strain evidence="3 4">2631</strain>
    </source>
</reference>
<evidence type="ECO:0000313" key="3">
    <source>
        <dbReference type="EMBL" id="PPQ77848.1"/>
    </source>
</evidence>
<dbReference type="InParanoid" id="A0A409WH37"/>
<sequence>MSEDSVRKVFLNHTSPSSPHSSSSPTPIAAQETNHLRVLLEAARHERDDALWEVDQLNSLQNSYLESLANIRRETMFKTTEINRLKAQLREADYALRQAQASHNVYRTTTQREIDDIKKTNETQQNEIRDLKTKLSVFAQKKEASPSATVKREPNNWLSAAFQYGFDTPEDRVNVKNECVPIPPALGATLSKLNASQSTTTPALTSIAVQSRQVARLPTHHRGRVIPLNRGQAINTNTPQSKDIANSSLSVVSPAPAPIKKRELKSGSAILWRGYGCPKSTAVLECTAQDGYHYFSGKGTNHRWTLLSVTTPFMPQQKSVT</sequence>
<proteinExistence type="predicted"/>
<organism evidence="3 4">
    <name type="scientific">Psilocybe cyanescens</name>
    <dbReference type="NCBI Taxonomy" id="93625"/>
    <lineage>
        <taxon>Eukaryota</taxon>
        <taxon>Fungi</taxon>
        <taxon>Dikarya</taxon>
        <taxon>Basidiomycota</taxon>
        <taxon>Agaricomycotina</taxon>
        <taxon>Agaricomycetes</taxon>
        <taxon>Agaricomycetidae</taxon>
        <taxon>Agaricales</taxon>
        <taxon>Agaricineae</taxon>
        <taxon>Strophariaceae</taxon>
        <taxon>Psilocybe</taxon>
    </lineage>
</organism>
<dbReference type="AlphaFoldDB" id="A0A409WH37"/>
<name>A0A409WH37_PSICY</name>
<accession>A0A409WH37</accession>
<dbReference type="Proteomes" id="UP000283269">
    <property type="component" value="Unassembled WGS sequence"/>
</dbReference>
<dbReference type="OrthoDB" id="3064055at2759"/>